<dbReference type="GO" id="GO:0003724">
    <property type="term" value="F:RNA helicase activity"/>
    <property type="evidence" value="ECO:0007669"/>
    <property type="project" value="InterPro"/>
</dbReference>
<evidence type="ECO:0000259" key="2">
    <source>
        <dbReference type="Pfam" id="PF01719"/>
    </source>
</evidence>
<protein>
    <recommendedName>
        <fullName evidence="5">Helicase superfamily 3 single-stranded DNA/RNA virus domain-containing protein</fullName>
    </recommendedName>
</protein>
<gene>
    <name evidence="3" type="ORF">IAA04_10910</name>
</gene>
<reference evidence="3" key="1">
    <citation type="journal article" date="2021" name="PeerJ">
        <title>Extensive microbial diversity within the chicken gut microbiome revealed by metagenomics and culture.</title>
        <authorList>
            <person name="Gilroy R."/>
            <person name="Ravi A."/>
            <person name="Getino M."/>
            <person name="Pursley I."/>
            <person name="Horton D.L."/>
            <person name="Alikhan N.F."/>
            <person name="Baker D."/>
            <person name="Gharbi K."/>
            <person name="Hall N."/>
            <person name="Watson M."/>
            <person name="Adriaenssens E.M."/>
            <person name="Foster-Nyarko E."/>
            <person name="Jarju S."/>
            <person name="Secka A."/>
            <person name="Antonio M."/>
            <person name="Oren A."/>
            <person name="Chaudhuri R.R."/>
            <person name="La Ragione R."/>
            <person name="Hildebrand F."/>
            <person name="Pallen M.J."/>
        </authorList>
    </citation>
    <scope>NUCLEOTIDE SEQUENCE</scope>
    <source>
        <strain evidence="3">CHK183-5548</strain>
    </source>
</reference>
<dbReference type="Pfam" id="PF01719">
    <property type="entry name" value="Rep_OBD"/>
    <property type="match status" value="1"/>
</dbReference>
<accession>A0A9D2PEF7</accession>
<evidence type="ECO:0000313" key="4">
    <source>
        <dbReference type="Proteomes" id="UP000823883"/>
    </source>
</evidence>
<dbReference type="InterPro" id="IPR027417">
    <property type="entry name" value="P-loop_NTPase"/>
</dbReference>
<comment type="caution">
    <text evidence="3">The sequence shown here is derived from an EMBL/GenBank/DDBJ whole genome shotgun (WGS) entry which is preliminary data.</text>
</comment>
<feature type="domain" description="Plasmid replication protein origin binding" evidence="2">
    <location>
        <begin position="16"/>
        <end position="123"/>
    </location>
</feature>
<dbReference type="GO" id="GO:0005727">
    <property type="term" value="C:extrachromosomal circular DNA"/>
    <property type="evidence" value="ECO:0007669"/>
    <property type="project" value="InterPro"/>
</dbReference>
<dbReference type="Gene3D" id="3.40.1310.30">
    <property type="match status" value="1"/>
</dbReference>
<dbReference type="EMBL" id="DWWL01000071">
    <property type="protein sequence ID" value="HJC48551.1"/>
    <property type="molecule type" value="Genomic_DNA"/>
</dbReference>
<dbReference type="SUPFAM" id="SSF52540">
    <property type="entry name" value="P-loop containing nucleoside triphosphate hydrolases"/>
    <property type="match status" value="1"/>
</dbReference>
<dbReference type="Gene3D" id="3.40.50.300">
    <property type="entry name" value="P-loop containing nucleotide triphosphate hydrolases"/>
    <property type="match status" value="1"/>
</dbReference>
<dbReference type="GO" id="GO:0003723">
    <property type="term" value="F:RNA binding"/>
    <property type="evidence" value="ECO:0007669"/>
    <property type="project" value="InterPro"/>
</dbReference>
<sequence>MAGKSVPECPRLLELVTDVEHLPKEKLDSALAEHKDHIKDFAYILHDKDKLADGTLKYGHWHIAMRFNRGRRISDVASWFGIPENFFNHSKTGKYDDMLAYLIHANAPDKFQYDSSEVQANFDYREWLKEYKANEKKKLTENRRNELIEMAANGTMRRYNYSQFIRAKEWDTYKRSIQNSWEYRDNAIRSTKRQMEVIYICGTGRCGKSTLAAQIIERKGYSYENSGSSKDRMAPYNGQDAYILDDIRGNSFGFDDLMGILDNFVNRDVPARYRDKSLSECKLMIITTTQPIKEFFKELAIDRPTEPIQQLYGRCGTLIEMDRDNIKIMEYDNEKQEYSEPLITKNNVLSDIKVEKPRTEAERKKRAASMLGIEETALITGYKGISGEPILFSKMYPTIPADVAEKIKHDPEAIKAYLREHPEHKPAKSLI</sequence>
<evidence type="ECO:0008006" key="5">
    <source>
        <dbReference type="Google" id="ProtNLM"/>
    </source>
</evidence>
<evidence type="ECO:0000313" key="3">
    <source>
        <dbReference type="EMBL" id="HJC48551.1"/>
    </source>
</evidence>
<dbReference type="InterPro" id="IPR002631">
    <property type="entry name" value="Plasmid_rep_OBD"/>
</dbReference>
<dbReference type="Pfam" id="PF00910">
    <property type="entry name" value="RNA_helicase"/>
    <property type="match status" value="1"/>
</dbReference>
<dbReference type="InterPro" id="IPR000605">
    <property type="entry name" value="Helicase_SF3_ssDNA/RNA_vir"/>
</dbReference>
<organism evidence="3 4">
    <name type="scientific">Candidatus Lachnoclostridium pullistercoris</name>
    <dbReference type="NCBI Taxonomy" id="2838632"/>
    <lineage>
        <taxon>Bacteria</taxon>
        <taxon>Bacillati</taxon>
        <taxon>Bacillota</taxon>
        <taxon>Clostridia</taxon>
        <taxon>Lachnospirales</taxon>
        <taxon>Lachnospiraceae</taxon>
    </lineage>
</organism>
<feature type="domain" description="Helicase superfamily 3 single-stranded DNA/RNA virus" evidence="1">
    <location>
        <begin position="198"/>
        <end position="276"/>
    </location>
</feature>
<dbReference type="GO" id="GO:0003916">
    <property type="term" value="F:DNA topoisomerase activity"/>
    <property type="evidence" value="ECO:0007669"/>
    <property type="project" value="InterPro"/>
</dbReference>
<dbReference type="AlphaFoldDB" id="A0A9D2PEF7"/>
<name>A0A9D2PEF7_9FIRM</name>
<dbReference type="Proteomes" id="UP000823883">
    <property type="component" value="Unassembled WGS sequence"/>
</dbReference>
<reference evidence="3" key="2">
    <citation type="submission" date="2021-04" db="EMBL/GenBank/DDBJ databases">
        <authorList>
            <person name="Gilroy R."/>
        </authorList>
    </citation>
    <scope>NUCLEOTIDE SEQUENCE</scope>
    <source>
        <strain evidence="3">CHK183-5548</strain>
    </source>
</reference>
<dbReference type="GO" id="GO:0003677">
    <property type="term" value="F:DNA binding"/>
    <property type="evidence" value="ECO:0007669"/>
    <property type="project" value="InterPro"/>
</dbReference>
<dbReference type="GO" id="GO:0006260">
    <property type="term" value="P:DNA replication"/>
    <property type="evidence" value="ECO:0007669"/>
    <property type="project" value="InterPro"/>
</dbReference>
<evidence type="ECO:0000259" key="1">
    <source>
        <dbReference type="Pfam" id="PF00910"/>
    </source>
</evidence>
<proteinExistence type="predicted"/>